<comment type="cofactor">
    <cofactor evidence="2 17">
        <name>NAD(+)</name>
        <dbReference type="ChEBI" id="CHEBI:57540"/>
    </cofactor>
</comment>
<keyword evidence="12 17" id="KW-0862">Zinc</keyword>
<dbReference type="PANTHER" id="PTHR43622:SF7">
    <property type="entry name" value="3-DEHYDROQUINATE SYNTHASE, CHLOROPLASTIC"/>
    <property type="match status" value="1"/>
</dbReference>
<evidence type="ECO:0000256" key="10">
    <source>
        <dbReference type="ARBA" id="ARBA00022723"/>
    </source>
</evidence>
<dbReference type="GO" id="GO:0009073">
    <property type="term" value="P:aromatic amino acid family biosynthetic process"/>
    <property type="evidence" value="ECO:0007669"/>
    <property type="project" value="UniProtKB-KW"/>
</dbReference>
<dbReference type="Proteomes" id="UP000005139">
    <property type="component" value="Unassembled WGS sequence"/>
</dbReference>
<keyword evidence="11 17" id="KW-0547">Nucleotide-binding</keyword>
<dbReference type="eggNOG" id="COG0337">
    <property type="taxonomic scope" value="Bacteria"/>
</dbReference>
<keyword evidence="8 17" id="KW-0963">Cytoplasm</keyword>
<evidence type="ECO:0000313" key="21">
    <source>
        <dbReference type="Proteomes" id="UP000005139"/>
    </source>
</evidence>
<evidence type="ECO:0000256" key="5">
    <source>
        <dbReference type="ARBA" id="ARBA00005412"/>
    </source>
</evidence>
<feature type="domain" description="3-dehydroquinate synthase C-terminal" evidence="19">
    <location>
        <begin position="195"/>
        <end position="338"/>
    </location>
</feature>
<reference evidence="20 21" key="2">
    <citation type="submission" date="2007-01" db="EMBL/GenBank/DDBJ databases">
        <title>Sequencing of the draft genome and assembly of Thermosinus carboxydivorans Nor1.</title>
        <authorList>
            <consortium name="US DOE Joint Genome Institute (JGI-PGF)"/>
            <person name="Copeland A."/>
            <person name="Lucas S."/>
            <person name="Lapidus A."/>
            <person name="Barry K."/>
            <person name="Glavina del Rio T."/>
            <person name="Dalin E."/>
            <person name="Tice H."/>
            <person name="Bruce D."/>
            <person name="Pitluck S."/>
            <person name="Richardson P."/>
        </authorList>
    </citation>
    <scope>NUCLEOTIDE SEQUENCE [LARGE SCALE GENOMIC DNA]</scope>
    <source>
        <strain evidence="20 21">Nor1</strain>
    </source>
</reference>
<dbReference type="RefSeq" id="WP_007289120.1">
    <property type="nucleotide sequence ID" value="NZ_AAWL01000006.1"/>
</dbReference>
<evidence type="ECO:0000256" key="4">
    <source>
        <dbReference type="ARBA" id="ARBA00004661"/>
    </source>
</evidence>
<evidence type="ECO:0000256" key="7">
    <source>
        <dbReference type="ARBA" id="ARBA00017684"/>
    </source>
</evidence>
<comment type="caution">
    <text evidence="20">The sequence shown here is derived from an EMBL/GenBank/DDBJ whole genome shotgun (WGS) entry which is preliminary data.</text>
</comment>
<dbReference type="InterPro" id="IPR016037">
    <property type="entry name" value="DHQ_synth_AroB"/>
</dbReference>
<name>A1HQ09_9FIRM</name>
<keyword evidence="13 17" id="KW-0520">NAD</keyword>
<dbReference type="GO" id="GO:0000166">
    <property type="term" value="F:nucleotide binding"/>
    <property type="evidence" value="ECO:0007669"/>
    <property type="project" value="UniProtKB-KW"/>
</dbReference>
<proteinExistence type="inferred from homology"/>
<dbReference type="NCBIfam" id="TIGR01357">
    <property type="entry name" value="aroB"/>
    <property type="match status" value="1"/>
</dbReference>
<dbReference type="GO" id="GO:0008652">
    <property type="term" value="P:amino acid biosynthetic process"/>
    <property type="evidence" value="ECO:0007669"/>
    <property type="project" value="UniProtKB-KW"/>
</dbReference>
<evidence type="ECO:0000256" key="3">
    <source>
        <dbReference type="ARBA" id="ARBA00004496"/>
    </source>
</evidence>
<feature type="binding site" evidence="17">
    <location>
        <begin position="143"/>
        <end position="144"/>
    </location>
    <ligand>
        <name>NAD(+)</name>
        <dbReference type="ChEBI" id="CHEBI:57540"/>
    </ligand>
</feature>
<gene>
    <name evidence="17" type="primary">aroB</name>
    <name evidence="20" type="ORF">TcarDRAFT_1549</name>
</gene>
<feature type="domain" description="3-dehydroquinate synthase N-terminal" evidence="18">
    <location>
        <begin position="81"/>
        <end position="192"/>
    </location>
</feature>
<comment type="pathway">
    <text evidence="4 17">Metabolic intermediate biosynthesis; chorismate biosynthesis; chorismate from D-erythrose 4-phosphate and phosphoenolpyruvate: step 2/7.</text>
</comment>
<evidence type="ECO:0000256" key="8">
    <source>
        <dbReference type="ARBA" id="ARBA00022490"/>
    </source>
</evidence>
<evidence type="ECO:0000256" key="12">
    <source>
        <dbReference type="ARBA" id="ARBA00022833"/>
    </source>
</evidence>
<keyword evidence="10 17" id="KW-0479">Metal-binding</keyword>
<dbReference type="EC" id="4.2.3.4" evidence="6 17"/>
<reference evidence="20 21" key="1">
    <citation type="submission" date="2007-01" db="EMBL/GenBank/DDBJ databases">
        <title>Annotation of the draft genome assembly of Thermosinus carboxydivorans Nor1.</title>
        <authorList>
            <consortium name="US DOE Joint Genome Institute (JGI-ORNL)"/>
            <person name="Larimer F."/>
            <person name="Land M."/>
            <person name="Hauser L."/>
        </authorList>
    </citation>
    <scope>NUCLEOTIDE SEQUENCE [LARGE SCALE GENOMIC DNA]</scope>
    <source>
        <strain evidence="20 21">Nor1</strain>
    </source>
</reference>
<dbReference type="UniPathway" id="UPA00053">
    <property type="reaction ID" value="UER00085"/>
</dbReference>
<evidence type="ECO:0000256" key="15">
    <source>
        <dbReference type="ARBA" id="ARBA00023239"/>
    </source>
</evidence>
<dbReference type="Gene3D" id="3.40.50.1970">
    <property type="match status" value="1"/>
</dbReference>
<keyword evidence="21" id="KW-1185">Reference proteome</keyword>
<comment type="cofactor">
    <cofactor evidence="17">
        <name>Co(2+)</name>
        <dbReference type="ChEBI" id="CHEBI:48828"/>
    </cofactor>
    <cofactor evidence="17">
        <name>Zn(2+)</name>
        <dbReference type="ChEBI" id="CHEBI:29105"/>
    </cofactor>
    <text evidence="17">Binds 1 divalent metal cation per subunit. Can use either Co(2+) or Zn(2+).</text>
</comment>
<evidence type="ECO:0000256" key="14">
    <source>
        <dbReference type="ARBA" id="ARBA00023141"/>
    </source>
</evidence>
<dbReference type="Pfam" id="PF01761">
    <property type="entry name" value="DHQ_synthase"/>
    <property type="match status" value="1"/>
</dbReference>
<keyword evidence="16 17" id="KW-0170">Cobalt</keyword>
<comment type="function">
    <text evidence="17">Catalyzes the conversion of 3-deoxy-D-arabino-heptulosonate 7-phosphate (DAHP) to dehydroquinate (DHQ).</text>
</comment>
<evidence type="ECO:0000256" key="6">
    <source>
        <dbReference type="ARBA" id="ARBA00013031"/>
    </source>
</evidence>
<evidence type="ECO:0000256" key="1">
    <source>
        <dbReference type="ARBA" id="ARBA00001393"/>
    </source>
</evidence>
<feature type="binding site" evidence="17">
    <location>
        <position position="165"/>
    </location>
    <ligand>
        <name>NAD(+)</name>
        <dbReference type="ChEBI" id="CHEBI:57540"/>
    </ligand>
</feature>
<evidence type="ECO:0000259" key="18">
    <source>
        <dbReference type="Pfam" id="PF01761"/>
    </source>
</evidence>
<feature type="binding site" evidence="17">
    <location>
        <position position="261"/>
    </location>
    <ligand>
        <name>Zn(2+)</name>
        <dbReference type="ChEBI" id="CHEBI:29105"/>
    </ligand>
</feature>
<keyword evidence="15 17" id="KW-0456">Lyase</keyword>
<evidence type="ECO:0000256" key="17">
    <source>
        <dbReference type="HAMAP-Rule" id="MF_00110"/>
    </source>
</evidence>
<evidence type="ECO:0000256" key="13">
    <source>
        <dbReference type="ARBA" id="ARBA00023027"/>
    </source>
</evidence>
<dbReference type="FunFam" id="3.40.50.1970:FF:000001">
    <property type="entry name" value="3-dehydroquinate synthase"/>
    <property type="match status" value="1"/>
</dbReference>
<keyword evidence="9 17" id="KW-0028">Amino-acid biosynthesis</keyword>
<feature type="binding site" evidence="17">
    <location>
        <position position="156"/>
    </location>
    <ligand>
        <name>NAD(+)</name>
        <dbReference type="ChEBI" id="CHEBI:57540"/>
    </ligand>
</feature>
<dbReference type="GO" id="GO:0005737">
    <property type="term" value="C:cytoplasm"/>
    <property type="evidence" value="ECO:0007669"/>
    <property type="project" value="UniProtKB-SubCell"/>
</dbReference>
<comment type="similarity">
    <text evidence="5 17">Belongs to the sugar phosphate cyclases superfamily. Dehydroquinate synthase family.</text>
</comment>
<dbReference type="InterPro" id="IPR056179">
    <property type="entry name" value="DHQS_C"/>
</dbReference>
<dbReference type="PIRSF" id="PIRSF001455">
    <property type="entry name" value="DHQ_synth"/>
    <property type="match status" value="1"/>
</dbReference>
<comment type="subcellular location">
    <subcellularLocation>
        <location evidence="3 17">Cytoplasm</location>
    </subcellularLocation>
</comment>
<dbReference type="Pfam" id="PF24621">
    <property type="entry name" value="DHQS_C"/>
    <property type="match status" value="1"/>
</dbReference>
<accession>A1HQ09</accession>
<dbReference type="SUPFAM" id="SSF56796">
    <property type="entry name" value="Dehydroquinate synthase-like"/>
    <property type="match status" value="1"/>
</dbReference>
<evidence type="ECO:0000256" key="9">
    <source>
        <dbReference type="ARBA" id="ARBA00022605"/>
    </source>
</evidence>
<evidence type="ECO:0000256" key="16">
    <source>
        <dbReference type="ARBA" id="ARBA00023285"/>
    </source>
</evidence>
<dbReference type="PANTHER" id="PTHR43622">
    <property type="entry name" value="3-DEHYDROQUINATE SYNTHASE"/>
    <property type="match status" value="1"/>
</dbReference>
<evidence type="ECO:0000256" key="11">
    <source>
        <dbReference type="ARBA" id="ARBA00022741"/>
    </source>
</evidence>
<dbReference type="GO" id="GO:0003856">
    <property type="term" value="F:3-dehydroquinate synthase activity"/>
    <property type="evidence" value="ECO:0007669"/>
    <property type="project" value="UniProtKB-UniRule"/>
</dbReference>
<comment type="catalytic activity">
    <reaction evidence="1 17">
        <text>7-phospho-2-dehydro-3-deoxy-D-arabino-heptonate = 3-dehydroquinate + phosphate</text>
        <dbReference type="Rhea" id="RHEA:21968"/>
        <dbReference type="ChEBI" id="CHEBI:32364"/>
        <dbReference type="ChEBI" id="CHEBI:43474"/>
        <dbReference type="ChEBI" id="CHEBI:58394"/>
        <dbReference type="EC" id="4.2.3.4"/>
    </reaction>
</comment>
<dbReference type="CDD" id="cd08195">
    <property type="entry name" value="DHQS"/>
    <property type="match status" value="1"/>
</dbReference>
<dbReference type="GO" id="GO:0046872">
    <property type="term" value="F:metal ion binding"/>
    <property type="evidence" value="ECO:0007669"/>
    <property type="project" value="UniProtKB-KW"/>
</dbReference>
<organism evidence="20 21">
    <name type="scientific">Thermosinus carboxydivorans Nor1</name>
    <dbReference type="NCBI Taxonomy" id="401526"/>
    <lineage>
        <taxon>Bacteria</taxon>
        <taxon>Bacillati</taxon>
        <taxon>Bacillota</taxon>
        <taxon>Negativicutes</taxon>
        <taxon>Selenomonadales</taxon>
        <taxon>Sporomusaceae</taxon>
        <taxon>Thermosinus</taxon>
    </lineage>
</organism>
<dbReference type="EMBL" id="AAWL01000006">
    <property type="protein sequence ID" value="EAX47860.1"/>
    <property type="molecule type" value="Genomic_DNA"/>
</dbReference>
<evidence type="ECO:0000259" key="19">
    <source>
        <dbReference type="Pfam" id="PF24621"/>
    </source>
</evidence>
<dbReference type="InterPro" id="IPR030960">
    <property type="entry name" value="DHQS/DOIS_N"/>
</dbReference>
<protein>
    <recommendedName>
        <fullName evidence="7 17">3-dehydroquinate synthase</fullName>
        <shortName evidence="17">DHQS</shortName>
        <ecNumber evidence="6 17">4.2.3.4</ecNumber>
    </recommendedName>
</protein>
<dbReference type="AlphaFoldDB" id="A1HQ09"/>
<keyword evidence="14 17" id="KW-0057">Aromatic amino acid biosynthesis</keyword>
<evidence type="ECO:0000313" key="20">
    <source>
        <dbReference type="EMBL" id="EAX47860.1"/>
    </source>
</evidence>
<feature type="binding site" evidence="17">
    <location>
        <position position="198"/>
    </location>
    <ligand>
        <name>Zn(2+)</name>
        <dbReference type="ChEBI" id="CHEBI:29105"/>
    </ligand>
</feature>
<dbReference type="InterPro" id="IPR030963">
    <property type="entry name" value="DHQ_synth_fam"/>
</dbReference>
<evidence type="ECO:0000256" key="2">
    <source>
        <dbReference type="ARBA" id="ARBA00001911"/>
    </source>
</evidence>
<dbReference type="HAMAP" id="MF_00110">
    <property type="entry name" value="DHQ_synthase"/>
    <property type="match status" value="1"/>
</dbReference>
<feature type="binding site" evidence="17">
    <location>
        <begin position="119"/>
        <end position="123"/>
    </location>
    <ligand>
        <name>NAD(+)</name>
        <dbReference type="ChEBI" id="CHEBI:57540"/>
    </ligand>
</feature>
<dbReference type="Gene3D" id="1.20.1090.10">
    <property type="entry name" value="Dehydroquinate synthase-like - alpha domain"/>
    <property type="match status" value="1"/>
</dbReference>
<sequence length="373" mass="40198">MRLSTFSSKEGICVDVVEVNLGRDSYNIYIGAGILSELGQLMRQFSFTAKALVVSDENVGAIYGAAVVETLRQAGFSPRLVCVKPGEMAKDYEMAMTLYTVAIEEGLDRRSPIVALGGGVVGDLAGFVAATYLRGVPFIQVPTSLLAQVDSSVGGKVAINHPLGKNLIGAFYQPKLVVIDPKVLATLPRRELYAGLAEVIKYGLIADRDFFHYINEKSNAILAMDNTVLATIISRSCRIKADIVEQDAREAALRMVLNFGHTIAHAIEAGTGYAQFNHGEAVAIGMRGAALVSQYMGIAAPEVVETVCDTIRRFHLPLSVAGCSAAKLYSYLLHDKKVIGGKINWVLLRTVGEVQVHSDVPEQIVSRVLAEIT</sequence>
<dbReference type="GO" id="GO:0009423">
    <property type="term" value="P:chorismate biosynthetic process"/>
    <property type="evidence" value="ECO:0007669"/>
    <property type="project" value="UniProtKB-UniRule"/>
</dbReference>
<dbReference type="InterPro" id="IPR050071">
    <property type="entry name" value="Dehydroquinate_synthase"/>
</dbReference>
<feature type="binding site" evidence="17">
    <location>
        <position position="278"/>
    </location>
    <ligand>
        <name>Zn(2+)</name>
        <dbReference type="ChEBI" id="CHEBI:29105"/>
    </ligand>
</feature>
<comment type="caution">
    <text evidence="17">Lacks conserved residue(s) required for the propagation of feature annotation.</text>
</comment>